<dbReference type="EMBL" id="JAQQEZ010000017">
    <property type="protein sequence ID" value="MFM0003925.1"/>
    <property type="molecule type" value="Genomic_DNA"/>
</dbReference>
<protein>
    <submittedName>
        <fullName evidence="1">Caspase family protein</fullName>
    </submittedName>
</protein>
<dbReference type="Gene3D" id="3.40.50.1460">
    <property type="match status" value="1"/>
</dbReference>
<evidence type="ECO:0000313" key="1">
    <source>
        <dbReference type="EMBL" id="MFM0003925.1"/>
    </source>
</evidence>
<organism evidence="1 2">
    <name type="scientific">Paraburkholderia dipogonis</name>
    <dbReference type="NCBI Taxonomy" id="1211383"/>
    <lineage>
        <taxon>Bacteria</taxon>
        <taxon>Pseudomonadati</taxon>
        <taxon>Pseudomonadota</taxon>
        <taxon>Betaproteobacteria</taxon>
        <taxon>Burkholderiales</taxon>
        <taxon>Burkholderiaceae</taxon>
        <taxon>Paraburkholderia</taxon>
    </lineage>
</organism>
<dbReference type="SUPFAM" id="SSF52540">
    <property type="entry name" value="P-loop containing nucleoside triphosphate hydrolases"/>
    <property type="match status" value="1"/>
</dbReference>
<sequence>MGQRRVLVIGTQCDYQDSGAPLPKLGKLSFLPATARDLYKVMTDHRIGGCVSALGLKTGLLINPTVNHTKRAIKEAYRSSAKDGATLFIAYIGHGEKAGDDFYLLPRDARLPPESEHSVQFISLIQETHRNEEEAPEGLGVLVDACFSGLGGFDAARRWTKGLDGTLCFEMITAAADAPASGGCFSKTLVSILRTGLPEVPAEYLRGSNVLKKIRRCCPDQIPFHPAFDNGDDILWLARNAARPTESWAQTSVADDIQRLTHSFQETPLLSAAVAKTKSCSCVAFIGDAGTGKSTLAAALAWPSVSSGVVPRDFVQGIVLINEATTPQELAKVLSQQLRRAVPGFEEAQNNFNKDSAFPELLRIGTIYRSIVGPLRNLAPVGNVRIVVDGLDRLAIGSRASIMDALDDLAKCAFVRLVITARPDTSLPGDSKIVRMAAPPELEVQSYLDKRKVPSVRRSEMMIAAQGNWLVLRVLADLLQQNPHAPIGGGNLALAEAYGEMLVRIETADDDMWTILTLLAVSGAGPTLPFSLLHKGCAFLGRSMTPAHLRDQLVRLRGLVARSDVGTPDEHAGLFHQTFVEHITSTGNIRAETAHRAILDSIEAFRTGV</sequence>
<proteinExistence type="predicted"/>
<gene>
    <name evidence="1" type="ORF">PQR57_23230</name>
</gene>
<keyword evidence="2" id="KW-1185">Reference proteome</keyword>
<dbReference type="InterPro" id="IPR027417">
    <property type="entry name" value="P-loop_NTPase"/>
</dbReference>
<accession>A0ABW9ATV7</accession>
<reference evidence="1 2" key="1">
    <citation type="journal article" date="2024" name="Chem. Sci.">
        <title>Discovery of megapolipeptins by genome mining of a Burkholderiales bacteria collection.</title>
        <authorList>
            <person name="Paulo B.S."/>
            <person name="Recchia M.J.J."/>
            <person name="Lee S."/>
            <person name="Fergusson C.H."/>
            <person name="Romanowski S.B."/>
            <person name="Hernandez A."/>
            <person name="Krull N."/>
            <person name="Liu D.Y."/>
            <person name="Cavanagh H."/>
            <person name="Bos A."/>
            <person name="Gray C.A."/>
            <person name="Murphy B.T."/>
            <person name="Linington R.G."/>
            <person name="Eustaquio A.S."/>
        </authorList>
    </citation>
    <scope>NUCLEOTIDE SEQUENCE [LARGE SCALE GENOMIC DNA]</scope>
    <source>
        <strain evidence="1 2">RL17-350-BIC-A</strain>
    </source>
</reference>
<evidence type="ECO:0000313" key="2">
    <source>
        <dbReference type="Proteomes" id="UP001629230"/>
    </source>
</evidence>
<comment type="caution">
    <text evidence="1">The sequence shown here is derived from an EMBL/GenBank/DDBJ whole genome shotgun (WGS) entry which is preliminary data.</text>
</comment>
<dbReference type="Proteomes" id="UP001629230">
    <property type="component" value="Unassembled WGS sequence"/>
</dbReference>
<dbReference type="RefSeq" id="WP_408178893.1">
    <property type="nucleotide sequence ID" value="NZ_JAQQEZ010000017.1"/>
</dbReference>
<name>A0ABW9ATV7_9BURK</name>